<sequence length="203" mass="21912">MIQEMFNSRATRARSLNVLLSLTSTRKGTQTISEYFAKMKALADELAMSGKQVDAEELTAFILNGLDDDYDSVVSALAAKTKPITLSETYAQLLNFENRLNLRREGNMTANVAGRGRGNAPSNRGGAGRGRGGRGGFNGAGTNAGCGGRGAGQQQRSGNDTRPVCLVCYKRGHVAADCWHRYDDSYVPDERHLAAAASYAYFF</sequence>
<evidence type="ECO:0000256" key="1">
    <source>
        <dbReference type="SAM" id="MobiDB-lite"/>
    </source>
</evidence>
<reference evidence="2" key="1">
    <citation type="journal article" date="2003" name="Science">
        <title>Collection, Mapping, and Annotation of Over 28,000 cDNA Clones from japonica Rice.</title>
        <authorList>
            <person name="Kikuchi S."/>
            <person name="Satoh K."/>
            <person name="Nagata T."/>
            <person name="Kawagashira N."/>
            <person name="Doi K."/>
            <person name="Kishimoto N."/>
            <person name="Yazaki J."/>
            <person name="Ishikawa M."/>
            <person name="Yamada H."/>
            <person name="Ooka H."/>
            <person name="Hotta I."/>
            <person name="Kojima K."/>
            <person name="Namiki T."/>
            <person name="Ohneda E."/>
            <person name="Yahagi W."/>
            <person name="Suzuki K."/>
            <person name="Li C."/>
            <person name="Ohtsuki K."/>
            <person name="Shishiki T."/>
            <person name="Otomo Y."/>
            <person name="Murakami K."/>
            <person name="Iida Y."/>
            <person name="Sugano S."/>
            <person name="Fujimura T."/>
            <person name="Suzuki Y."/>
            <person name="Tsunoda Y."/>
            <person name="Kurosaki T."/>
            <person name="Kodama T."/>
            <person name="Masuda H."/>
            <person name="Kobayashi M."/>
            <person name="Xie Q."/>
            <person name="Lu M."/>
            <person name="Narikawa R."/>
            <person name="Sugiyama A."/>
            <person name="Mizuno K."/>
            <person name="Yokomizo S."/>
            <person name="Niikura J."/>
            <person name="Ikeda R."/>
            <person name="Ishibiki J."/>
            <person name="Kawamata M."/>
            <person name="Yoshimura A."/>
            <person name="Miura J."/>
            <person name="Kusumegi T."/>
            <person name="Oka M."/>
            <person name="Ryu R."/>
            <person name="Ueda M."/>
            <person name="Matsubara K."/>
            <person name="Kawai J."/>
            <person name="Carninci P."/>
            <person name="Adachi J."/>
            <person name="Aizawa K."/>
            <person name="Arakawa T."/>
            <person name="Fukuda S."/>
            <person name="Hara A."/>
            <person name="Hashidume W."/>
            <person name="Hayatsu N."/>
            <person name="Imotani K."/>
            <person name="Ishii Y."/>
            <person name="Itoh M."/>
            <person name="Kagawa I."/>
            <person name="Kondo S."/>
            <person name="Konno H."/>
            <person name="Miyazaki A."/>
            <person name="Osato N."/>
            <person name="Ota Y."/>
            <person name="Saito R."/>
            <person name="Sasaki D."/>
            <person name="Sato K."/>
            <person name="Shibata K."/>
            <person name="Shinagawa A."/>
            <person name="Shiraki T."/>
            <person name="Yoshino M."/>
            <person name="Hayashizaki Y."/>
        </authorList>
    </citation>
    <scope>NUCLEOTIDE SEQUENCE</scope>
</reference>
<evidence type="ECO:0000313" key="2">
    <source>
        <dbReference type="EMBL" id="BAG91495.1"/>
    </source>
</evidence>
<dbReference type="PANTHER" id="PTHR47481">
    <property type="match status" value="1"/>
</dbReference>
<dbReference type="EMBL" id="AK069573">
    <property type="protein sequence ID" value="BAG91495.1"/>
    <property type="molecule type" value="mRNA"/>
</dbReference>
<dbReference type="PANTHER" id="PTHR47481:SF31">
    <property type="entry name" value="OS01G0873500 PROTEIN"/>
    <property type="match status" value="1"/>
</dbReference>
<feature type="compositionally biased region" description="Gly residues" evidence="1">
    <location>
        <begin position="125"/>
        <end position="134"/>
    </location>
</feature>
<dbReference type="AlphaFoldDB" id="B7EGJ8"/>
<proteinExistence type="evidence at transcript level"/>
<name>B7EGJ8_ORYSJ</name>
<organism evidence="2">
    <name type="scientific">Oryza sativa subsp. japonica</name>
    <name type="common">Rice</name>
    <dbReference type="NCBI Taxonomy" id="39947"/>
    <lineage>
        <taxon>Eukaryota</taxon>
        <taxon>Viridiplantae</taxon>
        <taxon>Streptophyta</taxon>
        <taxon>Embryophyta</taxon>
        <taxon>Tracheophyta</taxon>
        <taxon>Spermatophyta</taxon>
        <taxon>Magnoliopsida</taxon>
        <taxon>Liliopsida</taxon>
        <taxon>Poales</taxon>
        <taxon>Poaceae</taxon>
        <taxon>BOP clade</taxon>
        <taxon>Oryzoideae</taxon>
        <taxon>Oryzeae</taxon>
        <taxon>Oryzinae</taxon>
        <taxon>Oryza</taxon>
        <taxon>Oryza sativa</taxon>
    </lineage>
</organism>
<feature type="region of interest" description="Disordered" evidence="1">
    <location>
        <begin position="110"/>
        <end position="134"/>
    </location>
</feature>
<dbReference type="Pfam" id="PF14223">
    <property type="entry name" value="Retrotran_gag_2"/>
    <property type="match status" value="1"/>
</dbReference>
<protein>
    <submittedName>
        <fullName evidence="2">cDNA clone:J023022E20, full insert sequence</fullName>
    </submittedName>
</protein>
<accession>B7EGJ8</accession>